<dbReference type="Pfam" id="PF00155">
    <property type="entry name" value="Aminotran_1_2"/>
    <property type="match status" value="1"/>
</dbReference>
<keyword evidence="3" id="KW-0663">Pyridoxal phosphate</keyword>
<dbReference type="GO" id="GO:0008483">
    <property type="term" value="F:transaminase activity"/>
    <property type="evidence" value="ECO:0007669"/>
    <property type="project" value="UniProtKB-KW"/>
</dbReference>
<dbReference type="Gene3D" id="3.40.640.10">
    <property type="entry name" value="Type I PLP-dependent aspartate aminotransferase-like (Major domain)"/>
    <property type="match status" value="1"/>
</dbReference>
<keyword evidence="1" id="KW-0032">Aminotransferase</keyword>
<accession>A0A381T6T3</accession>
<dbReference type="InterPro" id="IPR015421">
    <property type="entry name" value="PyrdxlP-dep_Trfase_major"/>
</dbReference>
<dbReference type="PANTHER" id="PTHR43643:SF3">
    <property type="entry name" value="HISTIDINOL-PHOSPHATE AMINOTRANSFERASE"/>
    <property type="match status" value="1"/>
</dbReference>
<dbReference type="InterPro" id="IPR015424">
    <property type="entry name" value="PyrdxlP-dep_Trfase"/>
</dbReference>
<dbReference type="CDD" id="cd00609">
    <property type="entry name" value="AAT_like"/>
    <property type="match status" value="1"/>
</dbReference>
<reference evidence="5" key="1">
    <citation type="submission" date="2018-05" db="EMBL/GenBank/DDBJ databases">
        <authorList>
            <person name="Lanie J.A."/>
            <person name="Ng W.-L."/>
            <person name="Kazmierczak K.M."/>
            <person name="Andrzejewski T.M."/>
            <person name="Davidsen T.M."/>
            <person name="Wayne K.J."/>
            <person name="Tettelin H."/>
            <person name="Glass J.I."/>
            <person name="Rusch D."/>
            <person name="Podicherti R."/>
            <person name="Tsui H.-C.T."/>
            <person name="Winkler M.E."/>
        </authorList>
    </citation>
    <scope>NUCLEOTIDE SEQUENCE</scope>
</reference>
<dbReference type="Gene3D" id="3.90.1150.10">
    <property type="entry name" value="Aspartate Aminotransferase, domain 1"/>
    <property type="match status" value="1"/>
</dbReference>
<dbReference type="EMBL" id="UINC01004039">
    <property type="protein sequence ID" value="SVA11298.1"/>
    <property type="molecule type" value="Genomic_DNA"/>
</dbReference>
<evidence type="ECO:0000256" key="1">
    <source>
        <dbReference type="ARBA" id="ARBA00022576"/>
    </source>
</evidence>
<organism evidence="5">
    <name type="scientific">marine metagenome</name>
    <dbReference type="NCBI Taxonomy" id="408172"/>
    <lineage>
        <taxon>unclassified sequences</taxon>
        <taxon>metagenomes</taxon>
        <taxon>ecological metagenomes</taxon>
    </lineage>
</organism>
<evidence type="ECO:0000313" key="5">
    <source>
        <dbReference type="EMBL" id="SVA11298.1"/>
    </source>
</evidence>
<evidence type="ECO:0000259" key="4">
    <source>
        <dbReference type="Pfam" id="PF00155"/>
    </source>
</evidence>
<evidence type="ECO:0000256" key="2">
    <source>
        <dbReference type="ARBA" id="ARBA00022679"/>
    </source>
</evidence>
<dbReference type="InterPro" id="IPR004839">
    <property type="entry name" value="Aminotransferase_I/II_large"/>
</dbReference>
<dbReference type="GO" id="GO:0030170">
    <property type="term" value="F:pyridoxal phosphate binding"/>
    <property type="evidence" value="ECO:0007669"/>
    <property type="project" value="InterPro"/>
</dbReference>
<gene>
    <name evidence="5" type="ORF">METZ01_LOCUS64152</name>
</gene>
<proteinExistence type="predicted"/>
<protein>
    <recommendedName>
        <fullName evidence="4">Aminotransferase class I/classII large domain-containing protein</fullName>
    </recommendedName>
</protein>
<sequence length="417" mass="46227">MNMSSVKKDKNLLSRRGFLNGAIAGTGTIILSDRLAIAQNMLMGSSELSINDVQGWGEKPGFVNIGMNENPHGPSPMAIRAVADNLMDANRYDFSSPMKLNTSIGEYHGLPKVERETTWWGPSSFYPVYCEGGSSYILRQIAVHYGIRNGVGEIIEAIPAYGAISREINNYSRRVGAEVNIKRIETTKNFKHDLGKMLDAVTSETTLIVITNPNNPTGTIVSHEEIESFVEAVPENIIILIDEAYIDFVREPGYQDCIDLSQKYNNVIVTRTFSKVFGLAGMRVGYAVGNIDLMEDLSSFGNSGGIGSINCYAAIAALKDRAFVRRVLRVTNEMKEYFYTELESIGLDYIPSHSNFVLANVGQDGAELQKKMFTRNIQLSRLGMATNERLKNYIRVTMGTPDEMQVAVRILKEELAS</sequence>
<dbReference type="SUPFAM" id="SSF53383">
    <property type="entry name" value="PLP-dependent transferases"/>
    <property type="match status" value="1"/>
</dbReference>
<dbReference type="InterPro" id="IPR050106">
    <property type="entry name" value="HistidinolP_aminotransfase"/>
</dbReference>
<dbReference type="AlphaFoldDB" id="A0A381T6T3"/>
<keyword evidence="2" id="KW-0808">Transferase</keyword>
<evidence type="ECO:0000256" key="3">
    <source>
        <dbReference type="ARBA" id="ARBA00022898"/>
    </source>
</evidence>
<feature type="domain" description="Aminotransferase class I/classII large" evidence="4">
    <location>
        <begin position="62"/>
        <end position="410"/>
    </location>
</feature>
<name>A0A381T6T3_9ZZZZ</name>
<dbReference type="PANTHER" id="PTHR43643">
    <property type="entry name" value="HISTIDINOL-PHOSPHATE AMINOTRANSFERASE 2"/>
    <property type="match status" value="1"/>
</dbReference>
<dbReference type="InterPro" id="IPR015422">
    <property type="entry name" value="PyrdxlP-dep_Trfase_small"/>
</dbReference>